<dbReference type="EMBL" id="LAZR01064237">
    <property type="protein sequence ID" value="KKK57926.1"/>
    <property type="molecule type" value="Genomic_DNA"/>
</dbReference>
<accession>A0A0F8ZD30</accession>
<organism evidence="2">
    <name type="scientific">marine sediment metagenome</name>
    <dbReference type="NCBI Taxonomy" id="412755"/>
    <lineage>
        <taxon>unclassified sequences</taxon>
        <taxon>metagenomes</taxon>
        <taxon>ecological metagenomes</taxon>
    </lineage>
</organism>
<proteinExistence type="predicted"/>
<dbReference type="InterPro" id="IPR023753">
    <property type="entry name" value="FAD/NAD-binding_dom"/>
</dbReference>
<sequence length="162" mass="17328">GQDRMAASRYEQDLAAQKGVRLVFNAQPVAVHGNGAAQAVEFEYTADGPDGLRPTGERFRLEADQVFKAIGQRLEGAPDGLRIEGGKIVVSETGRSALPLVWAGGDDAAGGDERDGGKGGAMTKREILFEIRLAAKAMLRLEKKLGHHGVFAAIREWMKSGL</sequence>
<dbReference type="InterPro" id="IPR036188">
    <property type="entry name" value="FAD/NAD-bd_sf"/>
</dbReference>
<comment type="caution">
    <text evidence="2">The sequence shown here is derived from an EMBL/GenBank/DDBJ whole genome shotgun (WGS) entry which is preliminary data.</text>
</comment>
<evidence type="ECO:0000313" key="2">
    <source>
        <dbReference type="EMBL" id="KKK57926.1"/>
    </source>
</evidence>
<evidence type="ECO:0000259" key="1">
    <source>
        <dbReference type="Pfam" id="PF07992"/>
    </source>
</evidence>
<protein>
    <recommendedName>
        <fullName evidence="1">FAD/NAD(P)-binding domain-containing protein</fullName>
    </recommendedName>
</protein>
<name>A0A0F8ZD30_9ZZZZ</name>
<dbReference type="GO" id="GO:0016491">
    <property type="term" value="F:oxidoreductase activity"/>
    <property type="evidence" value="ECO:0007669"/>
    <property type="project" value="InterPro"/>
</dbReference>
<reference evidence="2" key="1">
    <citation type="journal article" date="2015" name="Nature">
        <title>Complex archaea that bridge the gap between prokaryotes and eukaryotes.</title>
        <authorList>
            <person name="Spang A."/>
            <person name="Saw J.H."/>
            <person name="Jorgensen S.L."/>
            <person name="Zaremba-Niedzwiedzka K."/>
            <person name="Martijn J."/>
            <person name="Lind A.E."/>
            <person name="van Eijk R."/>
            <person name="Schleper C."/>
            <person name="Guy L."/>
            <person name="Ettema T.J."/>
        </authorList>
    </citation>
    <scope>NUCLEOTIDE SEQUENCE</scope>
</reference>
<dbReference type="Pfam" id="PF07992">
    <property type="entry name" value="Pyr_redox_2"/>
    <property type="match status" value="1"/>
</dbReference>
<dbReference type="SUPFAM" id="SSF51905">
    <property type="entry name" value="FAD/NAD(P)-binding domain"/>
    <property type="match status" value="1"/>
</dbReference>
<feature type="non-terminal residue" evidence="2">
    <location>
        <position position="1"/>
    </location>
</feature>
<dbReference type="Gene3D" id="3.50.50.60">
    <property type="entry name" value="FAD/NAD(P)-binding domain"/>
    <property type="match status" value="2"/>
</dbReference>
<dbReference type="AlphaFoldDB" id="A0A0F8ZD30"/>
<feature type="domain" description="FAD/NAD(P)-binding" evidence="1">
    <location>
        <begin position="7"/>
        <end position="108"/>
    </location>
</feature>
<gene>
    <name evidence="2" type="ORF">LCGC14_3049610</name>
</gene>